<evidence type="ECO:0000313" key="12">
    <source>
        <dbReference type="Ensembl" id="ENSACAP00000001570.3"/>
    </source>
</evidence>
<dbReference type="HOGENOM" id="CLU_188530_0_0_1"/>
<evidence type="ECO:0000256" key="4">
    <source>
        <dbReference type="ARBA" id="ARBA00022692"/>
    </source>
</evidence>
<evidence type="ECO:0000259" key="11">
    <source>
        <dbReference type="Pfam" id="PF05279"/>
    </source>
</evidence>
<dbReference type="Proteomes" id="UP000001646">
    <property type="component" value="Chromosome 1"/>
</dbReference>
<keyword evidence="6 10" id="KW-0472">Membrane</keyword>
<keyword evidence="8" id="KW-0325">Glycoprotein</keyword>
<feature type="domain" description="Aspartyl beta-hydroxylase/Triadin" evidence="11">
    <location>
        <begin position="45"/>
        <end position="81"/>
    </location>
</feature>
<evidence type="ECO:0000256" key="2">
    <source>
        <dbReference type="ARBA" id="ARBA00016711"/>
    </source>
</evidence>
<dbReference type="GO" id="GO:0033017">
    <property type="term" value="C:sarcoplasmic reticulum membrane"/>
    <property type="evidence" value="ECO:0007669"/>
    <property type="project" value="UniProtKB-SubCell"/>
</dbReference>
<reference evidence="12" key="3">
    <citation type="submission" date="2025-09" db="UniProtKB">
        <authorList>
            <consortium name="Ensembl"/>
        </authorList>
    </citation>
    <scope>IDENTIFICATION</scope>
</reference>
<evidence type="ECO:0000256" key="10">
    <source>
        <dbReference type="SAM" id="Phobius"/>
    </source>
</evidence>
<dbReference type="Bgee" id="ENSACAG00000001672">
    <property type="expression patterns" value="Expressed in skeletal muscle tissue and 9 other cell types or tissues"/>
</dbReference>
<evidence type="ECO:0000256" key="1">
    <source>
        <dbReference type="ARBA" id="ARBA00004157"/>
    </source>
</evidence>
<dbReference type="GO" id="GO:0005102">
    <property type="term" value="F:signaling receptor binding"/>
    <property type="evidence" value="ECO:0007669"/>
    <property type="project" value="InterPro"/>
</dbReference>
<dbReference type="eggNOG" id="ENOG502S0X4">
    <property type="taxonomic scope" value="Eukaryota"/>
</dbReference>
<proteinExistence type="predicted"/>
<accession>G1K9Q1</accession>
<reference evidence="12" key="2">
    <citation type="submission" date="2025-08" db="UniProtKB">
        <authorList>
            <consortium name="Ensembl"/>
        </authorList>
    </citation>
    <scope>IDENTIFICATION</scope>
</reference>
<dbReference type="InterPro" id="IPR007943">
    <property type="entry name" value="Asp-B-hydro/Triadin_dom"/>
</dbReference>
<evidence type="ECO:0000256" key="8">
    <source>
        <dbReference type="ARBA" id="ARBA00023180"/>
    </source>
</evidence>
<evidence type="ECO:0000256" key="3">
    <source>
        <dbReference type="ARBA" id="ARBA00022553"/>
    </source>
</evidence>
<feature type="transmembrane region" description="Helical" evidence="10">
    <location>
        <begin position="47"/>
        <end position="70"/>
    </location>
</feature>
<keyword evidence="13" id="KW-1185">Reference proteome</keyword>
<name>G1K9Q1_ANOCA</name>
<comment type="function">
    <text evidence="9">Contributes to the regulation of lumenal Ca2+ release via the sarcoplasmic reticulum calcium release channels RYR1 and RYR2, a key step in triggering skeletal and heart muscle contraction. Required for normal organization of the triad junction, where T-tubules and the sarcoplasmic reticulum terminal cisternae are in close contact. Required for normal skeletal muscle strength. Plays a role in excitation-contraction coupling in the heart and in regulating the rate of heart beats.</text>
</comment>
<sequence length="103" mass="11147">MTEITAEGPVSTMTVIDNKNGAVPIPHMKLSKKSVSEDFATTFSSPAAWLLVVALIVTWSAVAIVMFDLVDYKTLAGVHQLDIDKDVGTGEIPRGKEPILLFF</sequence>
<dbReference type="AlphaFoldDB" id="G1K9Q1"/>
<dbReference type="Ensembl" id="ENSACAT00000001607.3">
    <property type="protein sequence ID" value="ENSACAP00000001570.3"/>
    <property type="gene ID" value="ENSACAG00000001672.3"/>
</dbReference>
<dbReference type="InterPro" id="IPR010798">
    <property type="entry name" value="Triadin"/>
</dbReference>
<protein>
    <recommendedName>
        <fullName evidence="2">Triadin</fullName>
    </recommendedName>
</protein>
<dbReference type="InParanoid" id="G1K9Q1"/>
<evidence type="ECO:0000313" key="13">
    <source>
        <dbReference type="Proteomes" id="UP000001646"/>
    </source>
</evidence>
<evidence type="ECO:0000256" key="5">
    <source>
        <dbReference type="ARBA" id="ARBA00022989"/>
    </source>
</evidence>
<reference evidence="12 13" key="1">
    <citation type="submission" date="2009-12" db="EMBL/GenBank/DDBJ databases">
        <title>The Genome Sequence of Anolis carolinensis (Green Anole Lizard).</title>
        <authorList>
            <consortium name="The Genome Sequencing Platform"/>
            <person name="Di Palma F."/>
            <person name="Alfoldi J."/>
            <person name="Heiman D."/>
            <person name="Young S."/>
            <person name="Grabherr M."/>
            <person name="Johnson J."/>
            <person name="Lander E.S."/>
            <person name="Lindblad-Toh K."/>
        </authorList>
    </citation>
    <scope>NUCLEOTIDE SEQUENCE [LARGE SCALE GENOMIC DNA]</scope>
    <source>
        <strain evidence="12 13">JBL SC #1</strain>
    </source>
</reference>
<keyword evidence="4 10" id="KW-0812">Transmembrane</keyword>
<keyword evidence="5 10" id="KW-1133">Transmembrane helix</keyword>
<dbReference type="GeneTree" id="ENSGT00510000049207"/>
<evidence type="ECO:0000256" key="6">
    <source>
        <dbReference type="ARBA" id="ARBA00023136"/>
    </source>
</evidence>
<organism evidence="12 13">
    <name type="scientific">Anolis carolinensis</name>
    <name type="common">Green anole</name>
    <name type="synonym">American chameleon</name>
    <dbReference type="NCBI Taxonomy" id="28377"/>
    <lineage>
        <taxon>Eukaryota</taxon>
        <taxon>Metazoa</taxon>
        <taxon>Chordata</taxon>
        <taxon>Craniata</taxon>
        <taxon>Vertebrata</taxon>
        <taxon>Euteleostomi</taxon>
        <taxon>Lepidosauria</taxon>
        <taxon>Squamata</taxon>
        <taxon>Bifurcata</taxon>
        <taxon>Unidentata</taxon>
        <taxon>Episquamata</taxon>
        <taxon>Toxicofera</taxon>
        <taxon>Iguania</taxon>
        <taxon>Dactyloidae</taxon>
        <taxon>Anolis</taxon>
    </lineage>
</organism>
<dbReference type="Pfam" id="PF05279">
    <property type="entry name" value="Asp-B-Hydro_N"/>
    <property type="match status" value="1"/>
</dbReference>
<evidence type="ECO:0000256" key="9">
    <source>
        <dbReference type="ARBA" id="ARBA00046074"/>
    </source>
</evidence>
<dbReference type="PANTHER" id="PTHR14106:SF0">
    <property type="entry name" value="TRIADIN"/>
    <property type="match status" value="1"/>
</dbReference>
<keyword evidence="3" id="KW-0597">Phosphoprotein</keyword>
<dbReference type="STRING" id="28377.ENSACAP00000001570"/>
<dbReference type="PANTHER" id="PTHR14106">
    <property type="entry name" value="TRIADIN"/>
    <property type="match status" value="1"/>
</dbReference>
<keyword evidence="7" id="KW-1015">Disulfide bond</keyword>
<dbReference type="GO" id="GO:0051282">
    <property type="term" value="P:regulation of sequestering of calcium ion"/>
    <property type="evidence" value="ECO:0007669"/>
    <property type="project" value="UniProtKB-ARBA"/>
</dbReference>
<evidence type="ECO:0000256" key="7">
    <source>
        <dbReference type="ARBA" id="ARBA00023157"/>
    </source>
</evidence>
<comment type="subcellular location">
    <subcellularLocation>
        <location evidence="1">Sarcoplasmic reticulum membrane</location>
        <topology evidence="1">Single-pass type II membrane protein</topology>
    </subcellularLocation>
</comment>